<sequence length="170" mass="20004">MRLEEFSAVYRPFHDKLYQSFSYKLRVSSYKGNKDDCIRELIQITALETYLKCLDGRSEGYPLTVLIRLTARDVFYDFFNPPKKEPNLVALDYSSYMVNPDPDPYEQLVLREQMDIVRSTVDPISLELLERRVDKIPYQVLSVDYQSTVAAIKAKLHRKRAELRERLTRG</sequence>
<dbReference type="EMBL" id="SODV01000002">
    <property type="protein sequence ID" value="TDW97143.1"/>
    <property type="molecule type" value="Genomic_DNA"/>
</dbReference>
<organism evidence="1 2">
    <name type="scientific">Dinghuibacter silviterrae</name>
    <dbReference type="NCBI Taxonomy" id="1539049"/>
    <lineage>
        <taxon>Bacteria</taxon>
        <taxon>Pseudomonadati</taxon>
        <taxon>Bacteroidota</taxon>
        <taxon>Chitinophagia</taxon>
        <taxon>Chitinophagales</taxon>
        <taxon>Chitinophagaceae</taxon>
        <taxon>Dinghuibacter</taxon>
    </lineage>
</organism>
<dbReference type="AlphaFoldDB" id="A0A4R8DHF1"/>
<dbReference type="RefSeq" id="WP_133998842.1">
    <property type="nucleotide sequence ID" value="NZ_SODV01000002.1"/>
</dbReference>
<dbReference type="OrthoDB" id="9908640at2"/>
<evidence type="ECO:0000313" key="1">
    <source>
        <dbReference type="EMBL" id="TDW97143.1"/>
    </source>
</evidence>
<dbReference type="Proteomes" id="UP000294498">
    <property type="component" value="Unassembled WGS sequence"/>
</dbReference>
<keyword evidence="1" id="KW-0240">DNA-directed RNA polymerase</keyword>
<keyword evidence="2" id="KW-1185">Reference proteome</keyword>
<keyword evidence="1" id="KW-0804">Transcription</keyword>
<evidence type="ECO:0000313" key="2">
    <source>
        <dbReference type="Proteomes" id="UP000294498"/>
    </source>
</evidence>
<reference evidence="1 2" key="1">
    <citation type="submission" date="2019-03" db="EMBL/GenBank/DDBJ databases">
        <title>Genomic Encyclopedia of Type Strains, Phase IV (KMG-IV): sequencing the most valuable type-strain genomes for metagenomic binning, comparative biology and taxonomic classification.</title>
        <authorList>
            <person name="Goeker M."/>
        </authorList>
    </citation>
    <scope>NUCLEOTIDE SEQUENCE [LARGE SCALE GENOMIC DNA]</scope>
    <source>
        <strain evidence="1 2">DSM 100059</strain>
    </source>
</reference>
<dbReference type="GO" id="GO:0000428">
    <property type="term" value="C:DNA-directed RNA polymerase complex"/>
    <property type="evidence" value="ECO:0007669"/>
    <property type="project" value="UniProtKB-KW"/>
</dbReference>
<name>A0A4R8DHF1_9BACT</name>
<comment type="caution">
    <text evidence="1">The sequence shown here is derived from an EMBL/GenBank/DDBJ whole genome shotgun (WGS) entry which is preliminary data.</text>
</comment>
<protein>
    <submittedName>
        <fullName evidence="1">DNA-directed RNA polymerase specialized sigma24 family protein</fullName>
    </submittedName>
</protein>
<accession>A0A4R8DHF1</accession>
<gene>
    <name evidence="1" type="ORF">EDB95_4984</name>
</gene>
<proteinExistence type="predicted"/>